<evidence type="ECO:0008006" key="3">
    <source>
        <dbReference type="Google" id="ProtNLM"/>
    </source>
</evidence>
<name>A0A1T4XNV1_9GAMM</name>
<dbReference type="Proteomes" id="UP000190460">
    <property type="component" value="Unassembled WGS sequence"/>
</dbReference>
<dbReference type="RefSeq" id="WP_078923672.1">
    <property type="nucleotide sequence ID" value="NZ_FUYB01000020.1"/>
</dbReference>
<reference evidence="1 2" key="1">
    <citation type="submission" date="2017-02" db="EMBL/GenBank/DDBJ databases">
        <authorList>
            <person name="Peterson S.W."/>
        </authorList>
    </citation>
    <scope>NUCLEOTIDE SEQUENCE [LARGE SCALE GENOMIC DNA]</scope>
    <source>
        <strain evidence="1 2">ATCC 49788</strain>
    </source>
</reference>
<dbReference type="AlphaFoldDB" id="A0A1T4XNV1"/>
<dbReference type="EMBL" id="FUYB01000020">
    <property type="protein sequence ID" value="SKA91207.1"/>
    <property type="molecule type" value="Genomic_DNA"/>
</dbReference>
<dbReference type="STRING" id="92487.SAMN02745130_03229"/>
<sequence length="146" mass="15531">MQSADHQLRISLNRILSGLILGFCLLSSSLADSPAPTPAPSAAVPSNDYPTQARVEYVFGCMHKYGGENYDHLYGCVCAIDKIAEKIPYANFVATSTLAVMIKTPGERGGAFRDAAGGREAIKAFDSFIAETEATCGLKKKKPAAN</sequence>
<gene>
    <name evidence="1" type="ORF">SAMN02745130_03229</name>
</gene>
<evidence type="ECO:0000313" key="1">
    <source>
        <dbReference type="EMBL" id="SKA91207.1"/>
    </source>
</evidence>
<accession>A0A1T4XNV1</accession>
<organism evidence="1 2">
    <name type="scientific">Thiothrix eikelboomii</name>
    <dbReference type="NCBI Taxonomy" id="92487"/>
    <lineage>
        <taxon>Bacteria</taxon>
        <taxon>Pseudomonadati</taxon>
        <taxon>Pseudomonadota</taxon>
        <taxon>Gammaproteobacteria</taxon>
        <taxon>Thiotrichales</taxon>
        <taxon>Thiotrichaceae</taxon>
        <taxon>Thiothrix</taxon>
    </lineage>
</organism>
<protein>
    <recommendedName>
        <fullName evidence="3">Rap1a immunity protein domain-containing protein</fullName>
    </recommendedName>
</protein>
<keyword evidence="2" id="KW-1185">Reference proteome</keyword>
<proteinExistence type="predicted"/>
<dbReference type="OrthoDB" id="8563102at2"/>
<evidence type="ECO:0000313" key="2">
    <source>
        <dbReference type="Proteomes" id="UP000190460"/>
    </source>
</evidence>